<keyword evidence="3" id="KW-1185">Reference proteome</keyword>
<comment type="caution">
    <text evidence="2">The sequence shown here is derived from an EMBL/GenBank/DDBJ whole genome shotgun (WGS) entry which is preliminary data.</text>
</comment>
<dbReference type="PANTHER" id="PTHR43138:SF1">
    <property type="entry name" value="N-ACETYLTRANSFERASE ACA1"/>
    <property type="match status" value="1"/>
</dbReference>
<protein>
    <submittedName>
        <fullName evidence="2">N-acetyltransferase</fullName>
    </submittedName>
</protein>
<dbReference type="Proteomes" id="UP000294562">
    <property type="component" value="Unassembled WGS sequence"/>
</dbReference>
<organism evidence="2 3">
    <name type="scientific">Meridianimarinicoccus aquatilis</name>
    <dbReference type="NCBI Taxonomy" id="2552766"/>
    <lineage>
        <taxon>Bacteria</taxon>
        <taxon>Pseudomonadati</taxon>
        <taxon>Pseudomonadota</taxon>
        <taxon>Alphaproteobacteria</taxon>
        <taxon>Rhodobacterales</taxon>
        <taxon>Paracoccaceae</taxon>
        <taxon>Meridianimarinicoccus</taxon>
    </lineage>
</organism>
<dbReference type="InterPro" id="IPR052742">
    <property type="entry name" value="Mito_N-acetyltransferase"/>
</dbReference>
<dbReference type="PROSITE" id="PS51186">
    <property type="entry name" value="GNAT"/>
    <property type="match status" value="1"/>
</dbReference>
<dbReference type="SUPFAM" id="SSF55729">
    <property type="entry name" value="Acyl-CoA N-acyltransferases (Nat)"/>
    <property type="match status" value="1"/>
</dbReference>
<dbReference type="AlphaFoldDB" id="A0A4R6APQ7"/>
<dbReference type="OrthoDB" id="9788300at2"/>
<keyword evidence="2" id="KW-0808">Transferase</keyword>
<gene>
    <name evidence="2" type="ORF">E2L05_14785</name>
</gene>
<dbReference type="CDD" id="cd04301">
    <property type="entry name" value="NAT_SF"/>
    <property type="match status" value="1"/>
</dbReference>
<dbReference type="EMBL" id="SMZO01000039">
    <property type="protein sequence ID" value="TDL85807.1"/>
    <property type="molecule type" value="Genomic_DNA"/>
</dbReference>
<dbReference type="Gene3D" id="3.40.630.30">
    <property type="match status" value="1"/>
</dbReference>
<dbReference type="InterPro" id="IPR016181">
    <property type="entry name" value="Acyl_CoA_acyltransferase"/>
</dbReference>
<evidence type="ECO:0000313" key="3">
    <source>
        <dbReference type="Proteomes" id="UP000294562"/>
    </source>
</evidence>
<dbReference type="Pfam" id="PF00583">
    <property type="entry name" value="Acetyltransf_1"/>
    <property type="match status" value="1"/>
</dbReference>
<reference evidence="2 3" key="1">
    <citation type="submission" date="2019-03" db="EMBL/GenBank/DDBJ databases">
        <title>Rhodobacteraceae bacterium SM1902, a new member of the family Rhodobacteraceae isolated from Yantai.</title>
        <authorList>
            <person name="Sun Y."/>
        </authorList>
    </citation>
    <scope>NUCLEOTIDE SEQUENCE [LARGE SCALE GENOMIC DNA]</scope>
    <source>
        <strain evidence="2 3">SM1902</strain>
    </source>
</reference>
<proteinExistence type="predicted"/>
<sequence length="163" mass="17744">MTLKIRAFAEADTDALWSMLEPAFRANDTYTVAADISRDEALAFWCAPEKSVFMASNGSPVGTYYLKPNQAGGGAHVCNAGFVVHPDARGKGAAQTMLDHALDQARKAGYRAMQFNFVVATNTGAIRIWERNGFDVVGRLPGAFHHPQQGYVDALVMYRDLSA</sequence>
<dbReference type="GO" id="GO:0016747">
    <property type="term" value="F:acyltransferase activity, transferring groups other than amino-acyl groups"/>
    <property type="evidence" value="ECO:0007669"/>
    <property type="project" value="InterPro"/>
</dbReference>
<feature type="domain" description="N-acetyltransferase" evidence="1">
    <location>
        <begin position="3"/>
        <end position="162"/>
    </location>
</feature>
<name>A0A4R6APQ7_9RHOB</name>
<dbReference type="RefSeq" id="WP_133343677.1">
    <property type="nucleotide sequence ID" value="NZ_SMZO01000039.1"/>
</dbReference>
<accession>A0A4R6APQ7</accession>
<evidence type="ECO:0000313" key="2">
    <source>
        <dbReference type="EMBL" id="TDL85807.1"/>
    </source>
</evidence>
<evidence type="ECO:0000259" key="1">
    <source>
        <dbReference type="PROSITE" id="PS51186"/>
    </source>
</evidence>
<dbReference type="PANTHER" id="PTHR43138">
    <property type="entry name" value="ACETYLTRANSFERASE, GNAT FAMILY"/>
    <property type="match status" value="1"/>
</dbReference>
<dbReference type="InterPro" id="IPR000182">
    <property type="entry name" value="GNAT_dom"/>
</dbReference>